<accession>A0A1I5F5B1</accession>
<proteinExistence type="predicted"/>
<dbReference type="EMBL" id="FOVP01000018">
    <property type="protein sequence ID" value="SFO18907.1"/>
    <property type="molecule type" value="Genomic_DNA"/>
</dbReference>
<sequence>MQNLTSQAEWIARAREVLPAAGFGNFDPAIMIARGEGSHVWDEDGTEYIDYLIGSCPTAQASRRALPTRC</sequence>
<dbReference type="AlphaFoldDB" id="A0A1I5F5B1"/>
<name>A0A1I5F5B1_9RHOB</name>
<evidence type="ECO:0000313" key="2">
    <source>
        <dbReference type="Proteomes" id="UP000198599"/>
    </source>
</evidence>
<dbReference type="Gene3D" id="3.90.1150.10">
    <property type="entry name" value="Aspartate Aminotransferase, domain 1"/>
    <property type="match status" value="1"/>
</dbReference>
<dbReference type="SUPFAM" id="SSF53383">
    <property type="entry name" value="PLP-dependent transferases"/>
    <property type="match status" value="1"/>
</dbReference>
<dbReference type="InterPro" id="IPR015424">
    <property type="entry name" value="PyrdxlP-dep_Trfase"/>
</dbReference>
<reference evidence="2" key="1">
    <citation type="submission" date="2016-10" db="EMBL/GenBank/DDBJ databases">
        <authorList>
            <person name="Varghese N."/>
            <person name="Submissions S."/>
        </authorList>
    </citation>
    <scope>NUCLEOTIDE SEQUENCE [LARGE SCALE GENOMIC DNA]</scope>
    <source>
        <strain evidence="2">DSM 28463</strain>
    </source>
</reference>
<gene>
    <name evidence="1" type="ORF">SAMN04487859_11878</name>
</gene>
<dbReference type="InterPro" id="IPR015422">
    <property type="entry name" value="PyrdxlP-dep_Trfase_small"/>
</dbReference>
<keyword evidence="2" id="KW-1185">Reference proteome</keyword>
<organism evidence="1 2">
    <name type="scientific">Roseovarius lutimaris</name>
    <dbReference type="NCBI Taxonomy" id="1005928"/>
    <lineage>
        <taxon>Bacteria</taxon>
        <taxon>Pseudomonadati</taxon>
        <taxon>Pseudomonadota</taxon>
        <taxon>Alphaproteobacteria</taxon>
        <taxon>Rhodobacterales</taxon>
        <taxon>Roseobacteraceae</taxon>
        <taxon>Roseovarius</taxon>
    </lineage>
</organism>
<evidence type="ECO:0000313" key="1">
    <source>
        <dbReference type="EMBL" id="SFO18907.1"/>
    </source>
</evidence>
<protein>
    <submittedName>
        <fullName evidence="1">Glutamate-1-semialdehyde 2,1-aminomutase</fullName>
    </submittedName>
</protein>
<dbReference type="STRING" id="1005928.SAMN04487859_11878"/>
<dbReference type="Proteomes" id="UP000198599">
    <property type="component" value="Unassembled WGS sequence"/>
</dbReference>